<proteinExistence type="predicted"/>
<dbReference type="InterPro" id="IPR018697">
    <property type="entry name" value="DUF2199"/>
</dbReference>
<dbReference type="EMBL" id="FQVX01000001">
    <property type="protein sequence ID" value="SHF98066.1"/>
    <property type="molecule type" value="Genomic_DNA"/>
</dbReference>
<protein>
    <recommendedName>
        <fullName evidence="3">DUF2199 domain-containing protein</fullName>
    </recommendedName>
</protein>
<name>A0A1M5G2Y4_9ACTN</name>
<organism evidence="1 2">
    <name type="scientific">Geodermatophilus nigrescens</name>
    <dbReference type="NCBI Taxonomy" id="1070870"/>
    <lineage>
        <taxon>Bacteria</taxon>
        <taxon>Bacillati</taxon>
        <taxon>Actinomycetota</taxon>
        <taxon>Actinomycetes</taxon>
        <taxon>Geodermatophilales</taxon>
        <taxon>Geodermatophilaceae</taxon>
        <taxon>Geodermatophilus</taxon>
    </lineage>
</organism>
<dbReference type="Pfam" id="PF09965">
    <property type="entry name" value="DUF2199"/>
    <property type="match status" value="1"/>
</dbReference>
<keyword evidence="2" id="KW-1185">Reference proteome</keyword>
<evidence type="ECO:0000313" key="2">
    <source>
        <dbReference type="Proteomes" id="UP000184471"/>
    </source>
</evidence>
<dbReference type="Proteomes" id="UP000184471">
    <property type="component" value="Unassembled WGS sequence"/>
</dbReference>
<gene>
    <name evidence="1" type="ORF">SAMN05444351_1522</name>
</gene>
<evidence type="ECO:0008006" key="3">
    <source>
        <dbReference type="Google" id="ProtNLM"/>
    </source>
</evidence>
<reference evidence="1 2" key="1">
    <citation type="submission" date="2016-11" db="EMBL/GenBank/DDBJ databases">
        <authorList>
            <person name="Jaros S."/>
            <person name="Januszkiewicz K."/>
            <person name="Wedrychowicz H."/>
        </authorList>
    </citation>
    <scope>NUCLEOTIDE SEQUENCE [LARGE SCALE GENOMIC DNA]</scope>
    <source>
        <strain evidence="1 2">DSM 45408</strain>
    </source>
</reference>
<dbReference type="AlphaFoldDB" id="A0A1M5G2Y4"/>
<accession>A0A1M5G2Y4</accession>
<evidence type="ECO:0000313" key="1">
    <source>
        <dbReference type="EMBL" id="SHF98066.1"/>
    </source>
</evidence>
<sequence>MRRRSGRRPARLDPPADGATGFHCSVCGGWHRELPQAFHIAGPDAWSRKLWRVKGCELSSDMCVIRDEEFFVRGLVRVPVAGLDEPFQWGLWVSVARDDLVQMAEAWETPGRESMPAAQGQLANNLPVFDEPTLGLHVLVHTQPVGERPHIELVEDGHPLTAEQRNGTSHEAFVARVARLLHAS</sequence>